<dbReference type="EMBL" id="JAWPEI010000005">
    <property type="protein sequence ID" value="KAK4727335.1"/>
    <property type="molecule type" value="Genomic_DNA"/>
</dbReference>
<proteinExistence type="predicted"/>
<protein>
    <recommendedName>
        <fullName evidence="1">F-box domain-containing protein</fullName>
    </recommendedName>
</protein>
<dbReference type="PANTHER" id="PTHR35546">
    <property type="entry name" value="F-BOX PROTEIN INTERACTION DOMAIN PROTEIN-RELATED"/>
    <property type="match status" value="1"/>
</dbReference>
<comment type="caution">
    <text evidence="2">The sequence shown here is derived from an EMBL/GenBank/DDBJ whole genome shotgun (WGS) entry which is preliminary data.</text>
</comment>
<feature type="domain" description="F-box" evidence="1">
    <location>
        <begin position="3"/>
        <end position="49"/>
    </location>
</feature>
<name>A0AAV9LR96_9SOLN</name>
<keyword evidence="3" id="KW-1185">Reference proteome</keyword>
<dbReference type="SUPFAM" id="SSF81383">
    <property type="entry name" value="F-box domain"/>
    <property type="match status" value="1"/>
</dbReference>
<dbReference type="Proteomes" id="UP001311915">
    <property type="component" value="Unassembled WGS sequence"/>
</dbReference>
<dbReference type="InterPro" id="IPR055290">
    <property type="entry name" value="At3g26010-like"/>
</dbReference>
<dbReference type="PANTHER" id="PTHR35546:SF16">
    <property type="entry name" value="F-BOX ASSOCIATED UBIQUITINATION EFFECTOR FAMILY PROTEIN-RELATED"/>
    <property type="match status" value="1"/>
</dbReference>
<dbReference type="AlphaFoldDB" id="A0AAV9LR96"/>
<reference evidence="2 3" key="1">
    <citation type="submission" date="2023-10" db="EMBL/GenBank/DDBJ databases">
        <title>Genome-Wide Identification Analysis in wild type Solanum Pinnatisectum Reveals Some Genes Defensing Phytophthora Infestans.</title>
        <authorList>
            <person name="Sun C."/>
        </authorList>
    </citation>
    <scope>NUCLEOTIDE SEQUENCE [LARGE SCALE GENOMIC DNA]</scope>
    <source>
        <strain evidence="2">LQN</strain>
        <tissue evidence="2">Leaf</tissue>
    </source>
</reference>
<dbReference type="Gene3D" id="1.20.1280.50">
    <property type="match status" value="1"/>
</dbReference>
<sequence length="316" mass="36709">MAFSELPHDLAFEILTRTSLETLDACRVVSKTWNVMTYESSFMQSYCRRTNNISGYFFQCLKKSKYVSEFFSMDGCSGKNSFSHLPVETLKTKDKVFNCYDSNMKIEASSRQGILCCMRPIRNNNYRYYICKPSTQEWKVLPNPKLRNLGFGNYFCEIFDSKTNAWRQANVISLSEDVCLKYHHQPINASGLLYLLTTDDQVLVLNYDGEEAYPRFYLPEQVSQNKNYKNKKLISYEGKLGFICLKEQEVETENVKRVMNYQSPIDFYNNDVIVMEGSNGSVFYKPQNASLHLVNSHKLYCPIEVFPFCSDVEPIN</sequence>
<evidence type="ECO:0000313" key="3">
    <source>
        <dbReference type="Proteomes" id="UP001311915"/>
    </source>
</evidence>
<dbReference type="Pfam" id="PF12937">
    <property type="entry name" value="F-box-like"/>
    <property type="match status" value="1"/>
</dbReference>
<gene>
    <name evidence="2" type="ORF">R3W88_032252</name>
</gene>
<accession>A0AAV9LR96</accession>
<evidence type="ECO:0000259" key="1">
    <source>
        <dbReference type="Pfam" id="PF12937"/>
    </source>
</evidence>
<dbReference type="InterPro" id="IPR036047">
    <property type="entry name" value="F-box-like_dom_sf"/>
</dbReference>
<dbReference type="InterPro" id="IPR001810">
    <property type="entry name" value="F-box_dom"/>
</dbReference>
<evidence type="ECO:0000313" key="2">
    <source>
        <dbReference type="EMBL" id="KAK4727335.1"/>
    </source>
</evidence>
<organism evidence="2 3">
    <name type="scientific">Solanum pinnatisectum</name>
    <name type="common">tansyleaf nightshade</name>
    <dbReference type="NCBI Taxonomy" id="50273"/>
    <lineage>
        <taxon>Eukaryota</taxon>
        <taxon>Viridiplantae</taxon>
        <taxon>Streptophyta</taxon>
        <taxon>Embryophyta</taxon>
        <taxon>Tracheophyta</taxon>
        <taxon>Spermatophyta</taxon>
        <taxon>Magnoliopsida</taxon>
        <taxon>eudicotyledons</taxon>
        <taxon>Gunneridae</taxon>
        <taxon>Pentapetalae</taxon>
        <taxon>asterids</taxon>
        <taxon>lamiids</taxon>
        <taxon>Solanales</taxon>
        <taxon>Solanaceae</taxon>
        <taxon>Solanoideae</taxon>
        <taxon>Solaneae</taxon>
        <taxon>Solanum</taxon>
    </lineage>
</organism>